<dbReference type="InterPro" id="IPR049132">
    <property type="entry name" value="FAN1-like_euk"/>
</dbReference>
<dbReference type="GO" id="GO:0070336">
    <property type="term" value="F:flap-structured DNA binding"/>
    <property type="evidence" value="ECO:0007669"/>
    <property type="project" value="TreeGrafter"/>
</dbReference>
<keyword evidence="16 18" id="KW-0539">Nucleus</keyword>
<keyword evidence="7 17" id="KW-0227">DNA damage</keyword>
<comment type="subcellular location">
    <subcellularLocation>
        <location evidence="2 18">Nucleus</location>
    </subcellularLocation>
</comment>
<dbReference type="InterPro" id="IPR049125">
    <property type="entry name" value="FAN1-like_WH"/>
</dbReference>
<keyword evidence="6" id="KW-0255">Endonuclease</keyword>
<dbReference type="GO" id="GO:0036297">
    <property type="term" value="P:interstrand cross-link repair"/>
    <property type="evidence" value="ECO:0007669"/>
    <property type="project" value="InterPro"/>
</dbReference>
<accession>A0A7K6HSF6</accession>
<evidence type="ECO:0000313" key="21">
    <source>
        <dbReference type="EMBL" id="NWV78387.1"/>
    </source>
</evidence>
<keyword evidence="9 18" id="KW-0378">Hydrolase</keyword>
<evidence type="ECO:0000256" key="12">
    <source>
        <dbReference type="ARBA" id="ARBA00022842"/>
    </source>
</evidence>
<evidence type="ECO:0000313" key="22">
    <source>
        <dbReference type="Proteomes" id="UP000521322"/>
    </source>
</evidence>
<evidence type="ECO:0000256" key="11">
    <source>
        <dbReference type="ARBA" id="ARBA00022839"/>
    </source>
</evidence>
<dbReference type="SMART" id="SM00990">
    <property type="entry name" value="VRR_NUC"/>
    <property type="match status" value="1"/>
</dbReference>
<evidence type="ECO:0000256" key="2">
    <source>
        <dbReference type="ARBA" id="ARBA00004123"/>
    </source>
</evidence>
<evidence type="ECO:0000256" key="17">
    <source>
        <dbReference type="PROSITE-ProRule" id="PRU01256"/>
    </source>
</evidence>
<dbReference type="Pfam" id="PF21170">
    <property type="entry name" value="FAN1_TPR"/>
    <property type="match status" value="1"/>
</dbReference>
<evidence type="ECO:0000256" key="5">
    <source>
        <dbReference type="ARBA" id="ARBA00022723"/>
    </source>
</evidence>
<keyword evidence="22" id="KW-1185">Reference proteome</keyword>
<protein>
    <recommendedName>
        <fullName evidence="18">Fanconi-associated nuclease</fullName>
        <ecNumber evidence="18">3.1.4.1</ecNumber>
    </recommendedName>
</protein>
<evidence type="ECO:0000256" key="13">
    <source>
        <dbReference type="ARBA" id="ARBA00023054"/>
    </source>
</evidence>
<evidence type="ECO:0000256" key="6">
    <source>
        <dbReference type="ARBA" id="ARBA00022759"/>
    </source>
</evidence>
<keyword evidence="8 17" id="KW-0863">Zinc-finger</keyword>
<dbReference type="InterPro" id="IPR033315">
    <property type="entry name" value="Fan1-like"/>
</dbReference>
<keyword evidence="13" id="KW-0175">Coiled coil</keyword>
<evidence type="ECO:0000256" key="9">
    <source>
        <dbReference type="ARBA" id="ARBA00022801"/>
    </source>
</evidence>
<feature type="domain" description="UBZ4-type" evidence="20">
    <location>
        <begin position="58"/>
        <end position="86"/>
    </location>
</feature>
<proteinExistence type="inferred from homology"/>
<feature type="compositionally biased region" description="Polar residues" evidence="19">
    <location>
        <begin position="273"/>
        <end position="290"/>
    </location>
</feature>
<dbReference type="Proteomes" id="UP000521322">
    <property type="component" value="Unassembled WGS sequence"/>
</dbReference>
<dbReference type="PROSITE" id="PS51908">
    <property type="entry name" value="ZF_UBZ4"/>
    <property type="match status" value="1"/>
</dbReference>
<name>A0A7K6HSF6_9PASS</name>
<evidence type="ECO:0000256" key="19">
    <source>
        <dbReference type="SAM" id="MobiDB-lite"/>
    </source>
</evidence>
<dbReference type="GO" id="GO:0004528">
    <property type="term" value="F:phosphodiesterase I activity"/>
    <property type="evidence" value="ECO:0007669"/>
    <property type="project" value="UniProtKB-EC"/>
</dbReference>
<evidence type="ECO:0000256" key="4">
    <source>
        <dbReference type="ARBA" id="ARBA00022722"/>
    </source>
</evidence>
<dbReference type="Pfam" id="PF21315">
    <property type="entry name" value="FAN1_HTH"/>
    <property type="match status" value="1"/>
</dbReference>
<dbReference type="InterPro" id="IPR006642">
    <property type="entry name" value="Rad18_UBZ4"/>
</dbReference>
<feature type="compositionally biased region" description="Acidic residues" evidence="19">
    <location>
        <begin position="212"/>
        <end position="222"/>
    </location>
</feature>
<evidence type="ECO:0000256" key="15">
    <source>
        <dbReference type="ARBA" id="ARBA00023211"/>
    </source>
</evidence>
<dbReference type="Gene3D" id="3.40.1350.10">
    <property type="match status" value="1"/>
</dbReference>
<organism evidence="21 22">
    <name type="scientific">Dasyornis broadbenti</name>
    <name type="common">rufous bristle-bird</name>
    <dbReference type="NCBI Taxonomy" id="243059"/>
    <lineage>
        <taxon>Eukaryota</taxon>
        <taxon>Metazoa</taxon>
        <taxon>Chordata</taxon>
        <taxon>Craniata</taxon>
        <taxon>Vertebrata</taxon>
        <taxon>Euteleostomi</taxon>
        <taxon>Archelosauria</taxon>
        <taxon>Archosauria</taxon>
        <taxon>Dinosauria</taxon>
        <taxon>Saurischia</taxon>
        <taxon>Theropoda</taxon>
        <taxon>Coelurosauria</taxon>
        <taxon>Aves</taxon>
        <taxon>Neognathae</taxon>
        <taxon>Neoaves</taxon>
        <taxon>Telluraves</taxon>
        <taxon>Australaves</taxon>
        <taxon>Passeriformes</taxon>
        <taxon>Meliphagoidea</taxon>
        <taxon>Dasyornithidae</taxon>
        <taxon>Dasyornis</taxon>
    </lineage>
</organism>
<dbReference type="EMBL" id="VZRN01002709">
    <property type="protein sequence ID" value="NWV78387.1"/>
    <property type="molecule type" value="Genomic_DNA"/>
</dbReference>
<dbReference type="GO" id="GO:0008270">
    <property type="term" value="F:zinc ion binding"/>
    <property type="evidence" value="ECO:0007669"/>
    <property type="project" value="UniProtKB-KW"/>
</dbReference>
<feature type="non-terminal residue" evidence="21">
    <location>
        <position position="1"/>
    </location>
</feature>
<feature type="compositionally biased region" description="Basic and acidic residues" evidence="19">
    <location>
        <begin position="229"/>
        <end position="262"/>
    </location>
</feature>
<evidence type="ECO:0000256" key="10">
    <source>
        <dbReference type="ARBA" id="ARBA00022833"/>
    </source>
</evidence>
<evidence type="ECO:0000256" key="16">
    <source>
        <dbReference type="ARBA" id="ARBA00023242"/>
    </source>
</evidence>
<dbReference type="InterPro" id="IPR049126">
    <property type="entry name" value="FAN1-like_TPR"/>
</dbReference>
<dbReference type="GO" id="GO:0008409">
    <property type="term" value="F:5'-3' exonuclease activity"/>
    <property type="evidence" value="ECO:0007669"/>
    <property type="project" value="TreeGrafter"/>
</dbReference>
<keyword evidence="4 18" id="KW-0540">Nuclease</keyword>
<keyword evidence="12 18" id="KW-0460">Magnesium</keyword>
<keyword evidence="14 17" id="KW-0234">DNA repair</keyword>
<dbReference type="GO" id="GO:0017108">
    <property type="term" value="F:5'-flap endonuclease activity"/>
    <property type="evidence" value="ECO:0007669"/>
    <property type="project" value="TreeGrafter"/>
</dbReference>
<feature type="region of interest" description="Disordered" evidence="19">
    <location>
        <begin position="190"/>
        <end position="293"/>
    </location>
</feature>
<feature type="region of interest" description="Disordered" evidence="19">
    <location>
        <begin position="1"/>
        <end position="39"/>
    </location>
</feature>
<dbReference type="CDD" id="cd22326">
    <property type="entry name" value="FAN1-like"/>
    <property type="match status" value="1"/>
</dbReference>
<comment type="similarity">
    <text evidence="3 18">Belongs to the FAN1 family.</text>
</comment>
<keyword evidence="11" id="KW-0269">Exonuclease</keyword>
<dbReference type="Pfam" id="PF08774">
    <property type="entry name" value="VRR_NUC"/>
    <property type="match status" value="1"/>
</dbReference>
<dbReference type="PANTHER" id="PTHR15749:SF4">
    <property type="entry name" value="FANCONI-ASSOCIATED NUCLEASE 1"/>
    <property type="match status" value="1"/>
</dbReference>
<comment type="cofactor">
    <cofactor evidence="18">
        <name>Mg(2+)</name>
        <dbReference type="ChEBI" id="CHEBI:18420"/>
    </cofactor>
    <cofactor evidence="18">
        <name>Mn(2+)</name>
        <dbReference type="ChEBI" id="CHEBI:29035"/>
    </cofactor>
</comment>
<dbReference type="AlphaFoldDB" id="A0A7K6HSF6"/>
<dbReference type="GO" id="GO:0005634">
    <property type="term" value="C:nucleus"/>
    <property type="evidence" value="ECO:0007669"/>
    <property type="project" value="UniProtKB-SubCell"/>
</dbReference>
<dbReference type="InterPro" id="IPR014883">
    <property type="entry name" value="VRR_NUC"/>
</dbReference>
<dbReference type="EC" id="3.1.4.1" evidence="18"/>
<comment type="caution">
    <text evidence="21">The sequence shown here is derived from an EMBL/GenBank/DDBJ whole genome shotgun (WGS) entry which is preliminary data.</text>
</comment>
<comment type="catalytic activity">
    <reaction evidence="1 18">
        <text>Hydrolytically removes 5'-nucleotides successively from the 3'-hydroxy termini of 3'-hydroxy-terminated oligonucleotides.</text>
        <dbReference type="EC" id="3.1.4.1"/>
    </reaction>
</comment>
<evidence type="ECO:0000256" key="18">
    <source>
        <dbReference type="RuleBase" id="RU365033"/>
    </source>
</evidence>
<dbReference type="SMART" id="SM00734">
    <property type="entry name" value="ZnF_Rad18"/>
    <property type="match status" value="1"/>
</dbReference>
<reference evidence="21 22" key="1">
    <citation type="submission" date="2019-09" db="EMBL/GenBank/DDBJ databases">
        <title>Bird 10,000 Genomes (B10K) Project - Family phase.</title>
        <authorList>
            <person name="Zhang G."/>
        </authorList>
    </citation>
    <scope>NUCLEOTIDE SEQUENCE [LARGE SCALE GENOMIC DNA]</scope>
    <source>
        <strain evidence="21">B10K-DU-029-49</strain>
        <tissue evidence="21">Liver</tissue>
    </source>
</reference>
<gene>
    <name evidence="21" type="primary">Fan1</name>
    <name evidence="21" type="ORF">DASBRO_R02562</name>
</gene>
<keyword evidence="5 18" id="KW-0479">Metal-binding</keyword>
<dbReference type="Pfam" id="PF21169">
    <property type="entry name" value="Fan1_SAP"/>
    <property type="match status" value="1"/>
</dbReference>
<evidence type="ECO:0000256" key="8">
    <source>
        <dbReference type="ARBA" id="ARBA00022771"/>
    </source>
</evidence>
<evidence type="ECO:0000259" key="20">
    <source>
        <dbReference type="PROSITE" id="PS51908"/>
    </source>
</evidence>
<keyword evidence="10" id="KW-0862">Zinc</keyword>
<dbReference type="InterPro" id="IPR049138">
    <property type="entry name" value="Fan1_SAP_met"/>
</dbReference>
<comment type="function">
    <text evidence="18">Nuclease required for the repair of DNA interstrand cross-links (ICL). Acts as a 5'-3' exonuclease that anchors at a cut end of DNA and cleaves DNA successively at every third nucleotide, allowing to excise an ICL from one strand through flanking incisions.</text>
</comment>
<keyword evidence="15 18" id="KW-0464">Manganese</keyword>
<evidence type="ECO:0000256" key="3">
    <source>
        <dbReference type="ARBA" id="ARBA00005533"/>
    </source>
</evidence>
<dbReference type="PANTHER" id="PTHR15749">
    <property type="entry name" value="FANCONI-ASSOCIATED NUCLEASE 1"/>
    <property type="match status" value="1"/>
</dbReference>
<sequence length="1021" mass="114410">VMAEARSSGIKRSRISLSLSNNKKKKETTKKVEVKGTPSIPSASSSITSFFNNVPPAKISCPMCGQLVPRYEINKHIDETCQRNRGEIGAIDATLNSFRNKSPAAANQSNNSSTYFSKNLLNLETSPPKSDLLKARGSAAQQTSPYFSKNSSAFSVNNESQAQTVKIVSLGSLSSKLSRRRCFHGGKQALHEEINSSPPGVHSGCRSAAAHDDDDDDDDEIDAGQSSQKENHPSQRRHQEQKFSKREPEFKNELNKCNREDLVDTVQVPLPADNSNDRQFPSGTRSTQTEGRSEGVILSPDKFETPLAIHTSAELTSNLEVETQPHTEVTPSKTDENCGMQNCFSKDDEEVLPVEVLEDLKNDVNHSFSPGHPYYLQNFLVVLRAVLENEDDVRLFNEQDLNIITKFYKLSVCGQKLYVRLFQRKLNWLKVNKIEYGEISVDLSPVIEELAKARFLQTESELEDLCEGLDLLSAPELKTLAKIFHLPNPNAQKQQLVGDFLRLSKQRSVFSSSQAGVGTVILKRVKDLAGKCVRVCKGPRAVFCRILLLFSLPESLEEEEAGSAGQGLLSTVLRTNMGHMVFPSYTVNRKTQVFQDRDDLIRYAAAVHLSNDIATAMVNGNWEEANNLYLCAKEAWSELKNHPSLSYHRVLPDYLRRFTVGWVYTRILSQGVEILQRLHKYKEAVQQLQSLLAQDVYCVDSRGRWWDRLALNLHQHLKNTKKAIGCIQRGLADPAVRTGHRLSLCQRALRIRDSPSCKQFRGLLQDLPVLTVEDVTHVTISGKMCPQTGMGKSVFLMEDIGDGEGSEDCSVSTVMCSVEELALTHYRRNGFDQGIHGEGSTFITLYGILMWDIIFMDDVPDVFRNSYQTSPLDLYTDSFYENRRAVIEARLQQLYTASSETLAKLVADVWTTQEGKAAALVNWGRFISLQQVQSLVSCLGGEFLSGVFRRLSRDLRHCRGGLPDLLVWRSHSQHFKLVEVKGPNDRLSPKQMLWLSELHKLGAAVEVCHVQDIGGKSKRLS</sequence>
<evidence type="ECO:0000256" key="14">
    <source>
        <dbReference type="ARBA" id="ARBA00023204"/>
    </source>
</evidence>
<dbReference type="InterPro" id="IPR011856">
    <property type="entry name" value="tRNA_endonuc-like_dom_sf"/>
</dbReference>
<feature type="non-terminal residue" evidence="21">
    <location>
        <position position="1021"/>
    </location>
</feature>
<evidence type="ECO:0000256" key="7">
    <source>
        <dbReference type="ARBA" id="ARBA00022763"/>
    </source>
</evidence>
<evidence type="ECO:0000256" key="1">
    <source>
        <dbReference type="ARBA" id="ARBA00000983"/>
    </source>
</evidence>
<dbReference type="FunFam" id="3.40.1350.10:FF:000004">
    <property type="entry name" value="Fanconi-associated nuclease"/>
    <property type="match status" value="1"/>
</dbReference>